<keyword evidence="1" id="KW-0808">Transferase</keyword>
<dbReference type="EMBL" id="FOIZ01000001">
    <property type="protein sequence ID" value="SEW11999.1"/>
    <property type="molecule type" value="Genomic_DNA"/>
</dbReference>
<organism evidence="1 2">
    <name type="scientific">Cognatiyoonia koreensis</name>
    <dbReference type="NCBI Taxonomy" id="364200"/>
    <lineage>
        <taxon>Bacteria</taxon>
        <taxon>Pseudomonadati</taxon>
        <taxon>Pseudomonadota</taxon>
        <taxon>Alphaproteobacteria</taxon>
        <taxon>Rhodobacterales</taxon>
        <taxon>Paracoccaceae</taxon>
        <taxon>Cognatiyoonia</taxon>
    </lineage>
</organism>
<reference evidence="1 2" key="1">
    <citation type="submission" date="2016-10" db="EMBL/GenBank/DDBJ databases">
        <authorList>
            <person name="de Groot N.N."/>
        </authorList>
    </citation>
    <scope>NUCLEOTIDE SEQUENCE [LARGE SCALE GENOMIC DNA]</scope>
    <source>
        <strain evidence="1 2">DSM 17925</strain>
    </source>
</reference>
<dbReference type="STRING" id="364200.SAMN04488515_1150"/>
<dbReference type="GO" id="GO:0016301">
    <property type="term" value="F:kinase activity"/>
    <property type="evidence" value="ECO:0007669"/>
    <property type="project" value="UniProtKB-KW"/>
</dbReference>
<dbReference type="GO" id="GO:0016773">
    <property type="term" value="F:phosphotransferase activity, alcohol group as acceptor"/>
    <property type="evidence" value="ECO:0007669"/>
    <property type="project" value="InterPro"/>
</dbReference>
<proteinExistence type="predicted"/>
<evidence type="ECO:0000313" key="1">
    <source>
        <dbReference type="EMBL" id="SEW11999.1"/>
    </source>
</evidence>
<keyword evidence="1" id="KW-0418">Kinase</keyword>
<dbReference type="InterPro" id="IPR006748">
    <property type="entry name" value="NH2Glyco/OHUrea_AB-resist_kin"/>
</dbReference>
<dbReference type="Gene3D" id="1.10.510.10">
    <property type="entry name" value="Transferase(Phosphotransferase) domain 1"/>
    <property type="match status" value="1"/>
</dbReference>
<evidence type="ECO:0000313" key="2">
    <source>
        <dbReference type="Proteomes" id="UP000199167"/>
    </source>
</evidence>
<dbReference type="RefSeq" id="WP_089991338.1">
    <property type="nucleotide sequence ID" value="NZ_FOIZ01000001.1"/>
</dbReference>
<dbReference type="SUPFAM" id="SSF56112">
    <property type="entry name" value="Protein kinase-like (PK-like)"/>
    <property type="match status" value="1"/>
</dbReference>
<sequence length="275" mass="29849">MHTVIKDWNLAQPILKAQTDIADIWQVTCADGKIAALKCYHNSDMKDEGPGFALLAAMKGQTAPVIYNQMNGAVLMEWLEGPTLGDRSRGGDDLGAGIALAAAAKAFHAQAGNAHVKLPLWVDQVSQLFSMRFAPECSDQLRAHITRASTIAVTLLRTQSEITQLHGDLHHDNIKMTARGAVAFDAKGLLGDPAYELSQALFNPLHSPDVYRPDRIESMSDISAAALDVSKRRLIGWGIVKCALTTVWTADGAVKEQTQPTIMGPLLDIWDREGN</sequence>
<accession>A0A1I0PCB6</accession>
<dbReference type="OrthoDB" id="3638028at2"/>
<protein>
    <submittedName>
        <fullName evidence="1">Streptomycin 6-kinase</fullName>
    </submittedName>
</protein>
<gene>
    <name evidence="1" type="ORF">SAMN04488515_1150</name>
</gene>
<dbReference type="GO" id="GO:0019748">
    <property type="term" value="P:secondary metabolic process"/>
    <property type="evidence" value="ECO:0007669"/>
    <property type="project" value="InterPro"/>
</dbReference>
<dbReference type="AlphaFoldDB" id="A0A1I0PCB6"/>
<dbReference type="InterPro" id="IPR011009">
    <property type="entry name" value="Kinase-like_dom_sf"/>
</dbReference>
<dbReference type="Pfam" id="PF04655">
    <property type="entry name" value="APH_6_hur"/>
    <property type="match status" value="1"/>
</dbReference>
<dbReference type="Proteomes" id="UP000199167">
    <property type="component" value="Unassembled WGS sequence"/>
</dbReference>
<keyword evidence="2" id="KW-1185">Reference proteome</keyword>
<name>A0A1I0PCB6_9RHOB</name>